<dbReference type="AlphaFoldDB" id="A0A2H1VYX0"/>
<reference evidence="1" key="1">
    <citation type="submission" date="2016-07" db="EMBL/GenBank/DDBJ databases">
        <authorList>
            <person name="Bretaudeau A."/>
        </authorList>
    </citation>
    <scope>NUCLEOTIDE SEQUENCE</scope>
    <source>
        <strain evidence="1">Rice</strain>
        <tissue evidence="1">Whole body</tissue>
    </source>
</reference>
<name>A0A2H1VYX0_SPOFR</name>
<proteinExistence type="predicted"/>
<protein>
    <submittedName>
        <fullName evidence="1">SFRICE_026980</fullName>
    </submittedName>
</protein>
<accession>A0A2H1VYX0</accession>
<organism evidence="1">
    <name type="scientific">Spodoptera frugiperda</name>
    <name type="common">Fall armyworm</name>
    <dbReference type="NCBI Taxonomy" id="7108"/>
    <lineage>
        <taxon>Eukaryota</taxon>
        <taxon>Metazoa</taxon>
        <taxon>Ecdysozoa</taxon>
        <taxon>Arthropoda</taxon>
        <taxon>Hexapoda</taxon>
        <taxon>Insecta</taxon>
        <taxon>Pterygota</taxon>
        <taxon>Neoptera</taxon>
        <taxon>Endopterygota</taxon>
        <taxon>Lepidoptera</taxon>
        <taxon>Glossata</taxon>
        <taxon>Ditrysia</taxon>
        <taxon>Noctuoidea</taxon>
        <taxon>Noctuidae</taxon>
        <taxon>Amphipyrinae</taxon>
        <taxon>Spodoptera</taxon>
    </lineage>
</organism>
<gene>
    <name evidence="1" type="ORF">SFRICE_026980</name>
</gene>
<sequence>MEKYKFIPNNIYNADETGITTVTDPGKVLAEKGQRRVGSVTSGERGSNVTVMCAMSAAGHFIPPILIVCHIPFRNESELLFENETAEDCFIRRQSDLCPLQGNVSAEQFGYAEQIIQQAVAQATALNAAR</sequence>
<dbReference type="EMBL" id="ODYU01005290">
    <property type="protein sequence ID" value="SOQ46003.1"/>
    <property type="molecule type" value="Genomic_DNA"/>
</dbReference>
<evidence type="ECO:0000313" key="1">
    <source>
        <dbReference type="EMBL" id="SOQ46003.1"/>
    </source>
</evidence>